<sequence length="420" mass="48104">MVGVFPQEIYEDVVGYLKDDPVALKATSLTSFSLIAVSQKYLFSRVVLYPSIMMDRWSSSKKRATSAQLKRVLADSPHLGCYVRSLELHLCADRHQWLGWTSSLDFTLHHLSKLQSLVIKVDQASPLSNGYMTRPREDHNGVERITQALIRTLQIPSLHSLETHYFDTSILSHCRNLKEITLSSPIIPRTVSNVVPQTSVDDNLVFLDALRVETSSGSDVGRETRIREVLLDHGISLARLKRLSRVAWGVGNDLVLAELWDIFSECGDSLESLELQTYFTVEDIHSLDTRKFRLQSLRILHLHLYSYDPTTSREDQQHLIASLIDLCFPSQDGRTTYVSSELECLTLTEHNIRWDHLLIGNFLVKVLTDRVRYPKFRKLCWDACINTTRILKEHIFSNVKDTLLFEVELGPGALWSEYVY</sequence>
<organism evidence="1 2">
    <name type="scientific">Pholiota conissans</name>
    <dbReference type="NCBI Taxonomy" id="109636"/>
    <lineage>
        <taxon>Eukaryota</taxon>
        <taxon>Fungi</taxon>
        <taxon>Dikarya</taxon>
        <taxon>Basidiomycota</taxon>
        <taxon>Agaricomycotina</taxon>
        <taxon>Agaricomycetes</taxon>
        <taxon>Agaricomycetidae</taxon>
        <taxon>Agaricales</taxon>
        <taxon>Agaricineae</taxon>
        <taxon>Strophariaceae</taxon>
        <taxon>Pholiota</taxon>
    </lineage>
</organism>
<proteinExistence type="predicted"/>
<protein>
    <submittedName>
        <fullName evidence="1">Uncharacterized protein</fullName>
    </submittedName>
</protein>
<gene>
    <name evidence="1" type="ORF">BDN70DRAFT_937730</name>
</gene>
<accession>A0A9P5YQX6</accession>
<keyword evidence="2" id="KW-1185">Reference proteome</keyword>
<dbReference type="Proteomes" id="UP000807469">
    <property type="component" value="Unassembled WGS sequence"/>
</dbReference>
<evidence type="ECO:0000313" key="2">
    <source>
        <dbReference type="Proteomes" id="UP000807469"/>
    </source>
</evidence>
<evidence type="ECO:0000313" key="1">
    <source>
        <dbReference type="EMBL" id="KAF9473039.1"/>
    </source>
</evidence>
<dbReference type="OrthoDB" id="2909556at2759"/>
<dbReference type="EMBL" id="MU155475">
    <property type="protein sequence ID" value="KAF9473039.1"/>
    <property type="molecule type" value="Genomic_DNA"/>
</dbReference>
<name>A0A9P5YQX6_9AGAR</name>
<comment type="caution">
    <text evidence="1">The sequence shown here is derived from an EMBL/GenBank/DDBJ whole genome shotgun (WGS) entry which is preliminary data.</text>
</comment>
<dbReference type="AlphaFoldDB" id="A0A9P5YQX6"/>
<reference evidence="1" key="1">
    <citation type="submission" date="2020-11" db="EMBL/GenBank/DDBJ databases">
        <authorList>
            <consortium name="DOE Joint Genome Institute"/>
            <person name="Ahrendt S."/>
            <person name="Riley R."/>
            <person name="Andreopoulos W."/>
            <person name="Labutti K."/>
            <person name="Pangilinan J."/>
            <person name="Ruiz-Duenas F.J."/>
            <person name="Barrasa J.M."/>
            <person name="Sanchez-Garcia M."/>
            <person name="Camarero S."/>
            <person name="Miyauchi S."/>
            <person name="Serrano A."/>
            <person name="Linde D."/>
            <person name="Babiker R."/>
            <person name="Drula E."/>
            <person name="Ayuso-Fernandez I."/>
            <person name="Pacheco R."/>
            <person name="Padilla G."/>
            <person name="Ferreira P."/>
            <person name="Barriuso J."/>
            <person name="Kellner H."/>
            <person name="Castanera R."/>
            <person name="Alfaro M."/>
            <person name="Ramirez L."/>
            <person name="Pisabarro A.G."/>
            <person name="Kuo A."/>
            <person name="Tritt A."/>
            <person name="Lipzen A."/>
            <person name="He G."/>
            <person name="Yan M."/>
            <person name="Ng V."/>
            <person name="Cullen D."/>
            <person name="Martin F."/>
            <person name="Rosso M.-N."/>
            <person name="Henrissat B."/>
            <person name="Hibbett D."/>
            <person name="Martinez A.T."/>
            <person name="Grigoriev I.V."/>
        </authorList>
    </citation>
    <scope>NUCLEOTIDE SEQUENCE</scope>
    <source>
        <strain evidence="1">CIRM-BRFM 674</strain>
    </source>
</reference>